<name>A0ACD1HKF8_9EURO</name>
<protein>
    <submittedName>
        <fullName evidence="1">Uncharacterized protein</fullName>
    </submittedName>
</protein>
<evidence type="ECO:0000313" key="1">
    <source>
        <dbReference type="EMBL" id="RAH73843.1"/>
    </source>
</evidence>
<keyword evidence="2" id="KW-1185">Reference proteome</keyword>
<reference evidence="1" key="1">
    <citation type="submission" date="2018-02" db="EMBL/GenBank/DDBJ databases">
        <title>The genomes of Aspergillus section Nigri reveals drivers in fungal speciation.</title>
        <authorList>
            <consortium name="DOE Joint Genome Institute"/>
            <person name="Vesth T.C."/>
            <person name="Nybo J."/>
            <person name="Theobald S."/>
            <person name="Brandl J."/>
            <person name="Frisvad J.C."/>
            <person name="Nielsen K.F."/>
            <person name="Lyhne E.K."/>
            <person name="Kogle M.E."/>
            <person name="Kuo A."/>
            <person name="Riley R."/>
            <person name="Clum A."/>
            <person name="Nolan M."/>
            <person name="Lipzen A."/>
            <person name="Salamov A."/>
            <person name="Henrissat B."/>
            <person name="Wiebenga A."/>
            <person name="De vries R.P."/>
            <person name="Grigoriev I.V."/>
            <person name="Mortensen U.H."/>
            <person name="Andersen M.R."/>
            <person name="Baker S.E."/>
        </authorList>
    </citation>
    <scope>NUCLEOTIDE SEQUENCE</scope>
    <source>
        <strain evidence="1">CBS 121060</strain>
    </source>
</reference>
<accession>A0ACD1HKF8</accession>
<gene>
    <name evidence="1" type="ORF">BO66DRAFT_434836</name>
</gene>
<evidence type="ECO:0000313" key="2">
    <source>
        <dbReference type="Proteomes" id="UP000249661"/>
    </source>
</evidence>
<sequence>MPSPRRVKKNHKGKARHSSDPSVIFFIPELLEAILLNLDMHTLLISTRVCFTWKDLITSSRKIQQALYYVPVEPQRKPRKNPLVGERSGPNSSTRNFTRNVEWEETIVAGGAILTLHPKREKKRFCALRQVGGGCFSNSPRPQLSDFGTLSTSTSPISIIIALDKASKLALSGCQMEIIFG</sequence>
<organism evidence="1 2">
    <name type="scientific">Aspergillus aculeatinus CBS 121060</name>
    <dbReference type="NCBI Taxonomy" id="1448322"/>
    <lineage>
        <taxon>Eukaryota</taxon>
        <taxon>Fungi</taxon>
        <taxon>Dikarya</taxon>
        <taxon>Ascomycota</taxon>
        <taxon>Pezizomycotina</taxon>
        <taxon>Eurotiomycetes</taxon>
        <taxon>Eurotiomycetidae</taxon>
        <taxon>Eurotiales</taxon>
        <taxon>Aspergillaceae</taxon>
        <taxon>Aspergillus</taxon>
        <taxon>Aspergillus subgen. Circumdati</taxon>
    </lineage>
</organism>
<proteinExistence type="predicted"/>
<dbReference type="Proteomes" id="UP000249661">
    <property type="component" value="Unassembled WGS sequence"/>
</dbReference>
<dbReference type="EMBL" id="KZ824937">
    <property type="protein sequence ID" value="RAH73843.1"/>
    <property type="molecule type" value="Genomic_DNA"/>
</dbReference>